<name>A0A1L9NIW7_ASPTC</name>
<dbReference type="OMA" id="RLAMNME"/>
<dbReference type="Proteomes" id="UP000184304">
    <property type="component" value="Unassembled WGS sequence"/>
</dbReference>
<evidence type="ECO:0008006" key="4">
    <source>
        <dbReference type="Google" id="ProtNLM"/>
    </source>
</evidence>
<accession>A0A1L9NIW7</accession>
<dbReference type="OrthoDB" id="4487429at2759"/>
<dbReference type="STRING" id="767770.A0A1L9NIW7"/>
<keyword evidence="1" id="KW-0732">Signal</keyword>
<protein>
    <recommendedName>
        <fullName evidence="4">Fungal-type protein kinase domain-containing protein</fullName>
    </recommendedName>
</protein>
<feature type="signal peptide" evidence="1">
    <location>
        <begin position="1"/>
        <end position="19"/>
    </location>
</feature>
<reference evidence="3" key="1">
    <citation type="journal article" date="2017" name="Genome Biol.">
        <title>Comparative genomics reveals high biological diversity and specific adaptations in the industrially and medically important fungal genus Aspergillus.</title>
        <authorList>
            <person name="de Vries R.P."/>
            <person name="Riley R."/>
            <person name="Wiebenga A."/>
            <person name="Aguilar-Osorio G."/>
            <person name="Amillis S."/>
            <person name="Uchima C.A."/>
            <person name="Anderluh G."/>
            <person name="Asadollahi M."/>
            <person name="Askin M."/>
            <person name="Barry K."/>
            <person name="Battaglia E."/>
            <person name="Bayram O."/>
            <person name="Benocci T."/>
            <person name="Braus-Stromeyer S.A."/>
            <person name="Caldana C."/>
            <person name="Canovas D."/>
            <person name="Cerqueira G.C."/>
            <person name="Chen F."/>
            <person name="Chen W."/>
            <person name="Choi C."/>
            <person name="Clum A."/>
            <person name="Dos Santos R.A."/>
            <person name="Damasio A.R."/>
            <person name="Diallinas G."/>
            <person name="Emri T."/>
            <person name="Fekete E."/>
            <person name="Flipphi M."/>
            <person name="Freyberg S."/>
            <person name="Gallo A."/>
            <person name="Gournas C."/>
            <person name="Habgood R."/>
            <person name="Hainaut M."/>
            <person name="Harispe M.L."/>
            <person name="Henrissat B."/>
            <person name="Hilden K.S."/>
            <person name="Hope R."/>
            <person name="Hossain A."/>
            <person name="Karabika E."/>
            <person name="Karaffa L."/>
            <person name="Karanyi Z."/>
            <person name="Krasevec N."/>
            <person name="Kuo A."/>
            <person name="Kusch H."/>
            <person name="LaButti K."/>
            <person name="Lagendijk E.L."/>
            <person name="Lapidus A."/>
            <person name="Levasseur A."/>
            <person name="Lindquist E."/>
            <person name="Lipzen A."/>
            <person name="Logrieco A.F."/>
            <person name="MacCabe A."/>
            <person name="Maekelae M.R."/>
            <person name="Malavazi I."/>
            <person name="Melin P."/>
            <person name="Meyer V."/>
            <person name="Mielnichuk N."/>
            <person name="Miskei M."/>
            <person name="Molnar A.P."/>
            <person name="Mule G."/>
            <person name="Ngan C.Y."/>
            <person name="Orejas M."/>
            <person name="Orosz E."/>
            <person name="Ouedraogo J.P."/>
            <person name="Overkamp K.M."/>
            <person name="Park H.-S."/>
            <person name="Perrone G."/>
            <person name="Piumi F."/>
            <person name="Punt P.J."/>
            <person name="Ram A.F."/>
            <person name="Ramon A."/>
            <person name="Rauscher S."/>
            <person name="Record E."/>
            <person name="Riano-Pachon D.M."/>
            <person name="Robert V."/>
            <person name="Roehrig J."/>
            <person name="Ruller R."/>
            <person name="Salamov A."/>
            <person name="Salih N.S."/>
            <person name="Samson R.A."/>
            <person name="Sandor E."/>
            <person name="Sanguinetti M."/>
            <person name="Schuetze T."/>
            <person name="Sepcic K."/>
            <person name="Shelest E."/>
            <person name="Sherlock G."/>
            <person name="Sophianopoulou V."/>
            <person name="Squina F.M."/>
            <person name="Sun H."/>
            <person name="Susca A."/>
            <person name="Todd R.B."/>
            <person name="Tsang A."/>
            <person name="Unkles S.E."/>
            <person name="van de Wiele N."/>
            <person name="van Rossen-Uffink D."/>
            <person name="Oliveira J.V."/>
            <person name="Vesth T.C."/>
            <person name="Visser J."/>
            <person name="Yu J.-H."/>
            <person name="Zhou M."/>
            <person name="Andersen M.R."/>
            <person name="Archer D.B."/>
            <person name="Baker S.E."/>
            <person name="Benoit I."/>
            <person name="Brakhage A.A."/>
            <person name="Braus G.H."/>
            <person name="Fischer R."/>
            <person name="Frisvad J.C."/>
            <person name="Goldman G.H."/>
            <person name="Houbraken J."/>
            <person name="Oakley B."/>
            <person name="Pocsi I."/>
            <person name="Scazzocchio C."/>
            <person name="Seiboth B."/>
            <person name="vanKuyk P.A."/>
            <person name="Wortman J."/>
            <person name="Dyer P.S."/>
            <person name="Grigoriev I.V."/>
        </authorList>
    </citation>
    <scope>NUCLEOTIDE SEQUENCE [LARGE SCALE GENOMIC DNA]</scope>
    <source>
        <strain evidence="3">CBS 134.48</strain>
    </source>
</reference>
<evidence type="ECO:0000256" key="1">
    <source>
        <dbReference type="SAM" id="SignalP"/>
    </source>
</evidence>
<evidence type="ECO:0000313" key="3">
    <source>
        <dbReference type="Proteomes" id="UP000184304"/>
    </source>
</evidence>
<organism evidence="2 3">
    <name type="scientific">Aspergillus tubingensis (strain CBS 134.48)</name>
    <dbReference type="NCBI Taxonomy" id="767770"/>
    <lineage>
        <taxon>Eukaryota</taxon>
        <taxon>Fungi</taxon>
        <taxon>Dikarya</taxon>
        <taxon>Ascomycota</taxon>
        <taxon>Pezizomycotina</taxon>
        <taxon>Eurotiomycetes</taxon>
        <taxon>Eurotiomycetidae</taxon>
        <taxon>Eurotiales</taxon>
        <taxon>Aspergillaceae</taxon>
        <taxon>Aspergillus</taxon>
        <taxon>Aspergillus subgen. Circumdati</taxon>
    </lineage>
</organism>
<gene>
    <name evidence="2" type="ORF">ASPTUDRAFT_48806</name>
</gene>
<dbReference type="VEuPathDB" id="FungiDB:ASPTUDRAFT_48806"/>
<feature type="chain" id="PRO_5012386055" description="Fungal-type protein kinase domain-containing protein" evidence="1">
    <location>
        <begin position="20"/>
        <end position="207"/>
    </location>
</feature>
<proteinExistence type="predicted"/>
<evidence type="ECO:0000313" key="2">
    <source>
        <dbReference type="EMBL" id="OJI89250.1"/>
    </source>
</evidence>
<dbReference type="EMBL" id="KV878177">
    <property type="protein sequence ID" value="OJI89250.1"/>
    <property type="molecule type" value="Genomic_DNA"/>
</dbReference>
<keyword evidence="3" id="KW-1185">Reference proteome</keyword>
<dbReference type="AlphaFoldDB" id="A0A1L9NIW7"/>
<sequence length="207" mass="23348">MLVSIIFNFLSTLCQQVIGCSLPIAISSISPQQTVMRDSRIFAPIGPALSTTERTVFSPGGCVVYGYPSTGGVLIKDGPDLLDMLFLSVPRSHASQRSPSADEEDRFCNLMRRTGAKFWPSKEEWIAVKMERRDITEEEEKVMVYGWPTDGVGVWVLRYRSTSQMPRDFGRMSFAMNMDERIQIMKEYGATFFEDVTEVKELDGTSD</sequence>